<dbReference type="SMART" id="SM00343">
    <property type="entry name" value="ZnF_C2HC"/>
    <property type="match status" value="1"/>
</dbReference>
<feature type="domain" description="CCHC-type" evidence="3">
    <location>
        <begin position="203"/>
        <end position="218"/>
    </location>
</feature>
<dbReference type="PANTHER" id="PTHR34605:SF6">
    <property type="entry name" value="TYR RECOMBINASE DOMAIN-CONTAINING PROTEIN"/>
    <property type="match status" value="1"/>
</dbReference>
<dbReference type="Proteomes" id="UP001217089">
    <property type="component" value="Unassembled WGS sequence"/>
</dbReference>
<dbReference type="EMBL" id="JARBDR010000337">
    <property type="protein sequence ID" value="KAJ8314918.1"/>
    <property type="molecule type" value="Genomic_DNA"/>
</dbReference>
<sequence>MEQAAIVDLVQHHVEASQNVMLDRLDNLISSRLNAFQSKIHENQRVLSDTQIAKIEQINNESYKFNKKGNQEQYKSNAKVYQKLKETDALLKVDSVVDLKTKAAQEKIAEGISLIQHRQKLIKMADSSPMGWMTAEEYEMNSIADDSDDEKKIQKAENSAVRKSKLKIQKKFGRFNRTQPYKPEVPANGTTKSETQTKKPCLCFACGKPGHWRYKCKELPRENKISTISYPIYSDLSEKMVRSDFFSNEFDYENSDVKTTVLEDLSAANPPGYISTHLLHLADRLSNHLVKSKSEGTVKKYYNYLKKWEEFANSENITVIPAQPIHVALFITQIIDKNGSANVVESIIYSIKWAHKLSELSDPTENHYGINLFETAKRHCSKPCVKIAVVSSNQIIELCDKYEHTDDIFVIRDLCIIVLCFAGFLSKTDQYRQGHEVVISQGVTSACPYKMLKRYIRIYMFVKNIYVCKK</sequence>
<reference evidence="4 5" key="1">
    <citation type="submission" date="2022-12" db="EMBL/GenBank/DDBJ databases">
        <title>Chromosome-level genome of Tegillarca granosa.</title>
        <authorList>
            <person name="Kim J."/>
        </authorList>
    </citation>
    <scope>NUCLEOTIDE SEQUENCE [LARGE SCALE GENOMIC DNA]</scope>
    <source>
        <strain evidence="4">Teg-2019</strain>
        <tissue evidence="4">Adductor muscle</tissue>
    </source>
</reference>
<dbReference type="InterPro" id="IPR010998">
    <property type="entry name" value="Integrase_recombinase_N"/>
</dbReference>
<proteinExistence type="predicted"/>
<dbReference type="PROSITE" id="PS50158">
    <property type="entry name" value="ZF_CCHC"/>
    <property type="match status" value="1"/>
</dbReference>
<dbReference type="PANTHER" id="PTHR34605">
    <property type="entry name" value="PHAGE_INTEGRASE DOMAIN-CONTAINING PROTEIN"/>
    <property type="match status" value="1"/>
</dbReference>
<evidence type="ECO:0000256" key="1">
    <source>
        <dbReference type="ARBA" id="ARBA00023125"/>
    </source>
</evidence>
<protein>
    <recommendedName>
        <fullName evidence="3">CCHC-type domain-containing protein</fullName>
    </recommendedName>
</protein>
<evidence type="ECO:0000256" key="2">
    <source>
        <dbReference type="PROSITE-ProRule" id="PRU00047"/>
    </source>
</evidence>
<keyword evidence="2" id="KW-0862">Zinc</keyword>
<keyword evidence="2" id="KW-0479">Metal-binding</keyword>
<evidence type="ECO:0000313" key="5">
    <source>
        <dbReference type="Proteomes" id="UP001217089"/>
    </source>
</evidence>
<organism evidence="4 5">
    <name type="scientific">Tegillarca granosa</name>
    <name type="common">Malaysian cockle</name>
    <name type="synonym">Anadara granosa</name>
    <dbReference type="NCBI Taxonomy" id="220873"/>
    <lineage>
        <taxon>Eukaryota</taxon>
        <taxon>Metazoa</taxon>
        <taxon>Spiralia</taxon>
        <taxon>Lophotrochozoa</taxon>
        <taxon>Mollusca</taxon>
        <taxon>Bivalvia</taxon>
        <taxon>Autobranchia</taxon>
        <taxon>Pteriomorphia</taxon>
        <taxon>Arcoida</taxon>
        <taxon>Arcoidea</taxon>
        <taxon>Arcidae</taxon>
        <taxon>Tegillarca</taxon>
    </lineage>
</organism>
<name>A0ABQ9FC64_TEGGR</name>
<accession>A0ABQ9FC64</accession>
<evidence type="ECO:0000313" key="4">
    <source>
        <dbReference type="EMBL" id="KAJ8314918.1"/>
    </source>
</evidence>
<keyword evidence="1" id="KW-0238">DNA-binding</keyword>
<comment type="caution">
    <text evidence="4">The sequence shown here is derived from an EMBL/GenBank/DDBJ whole genome shotgun (WGS) entry which is preliminary data.</text>
</comment>
<dbReference type="InterPro" id="IPR036875">
    <property type="entry name" value="Znf_CCHC_sf"/>
</dbReference>
<dbReference type="Gene3D" id="1.10.150.130">
    <property type="match status" value="1"/>
</dbReference>
<dbReference type="SUPFAM" id="SSF57756">
    <property type="entry name" value="Retrovirus zinc finger-like domains"/>
    <property type="match status" value="1"/>
</dbReference>
<keyword evidence="2" id="KW-0863">Zinc-finger</keyword>
<gene>
    <name evidence="4" type="ORF">KUTeg_007068</name>
</gene>
<dbReference type="InterPro" id="IPR001878">
    <property type="entry name" value="Znf_CCHC"/>
</dbReference>
<dbReference type="SUPFAM" id="SSF47823">
    <property type="entry name" value="lambda integrase-like, N-terminal domain"/>
    <property type="match status" value="1"/>
</dbReference>
<keyword evidence="5" id="KW-1185">Reference proteome</keyword>
<dbReference type="Gene3D" id="4.10.60.10">
    <property type="entry name" value="Zinc finger, CCHC-type"/>
    <property type="match status" value="1"/>
</dbReference>
<dbReference type="InterPro" id="IPR052925">
    <property type="entry name" value="Phage_Integrase-like_Recomb"/>
</dbReference>
<evidence type="ECO:0000259" key="3">
    <source>
        <dbReference type="PROSITE" id="PS50158"/>
    </source>
</evidence>